<dbReference type="Proteomes" id="UP000011724">
    <property type="component" value="Chromosome"/>
</dbReference>
<feature type="compositionally biased region" description="Polar residues" evidence="1">
    <location>
        <begin position="13"/>
        <end position="27"/>
    </location>
</feature>
<dbReference type="PATRIC" id="fig|879567.3.peg.1304"/>
<accession>M1WPP4</accession>
<dbReference type="eggNOG" id="COG3209">
    <property type="taxonomic scope" value="Bacteria"/>
</dbReference>
<feature type="region of interest" description="Disordered" evidence="1">
    <location>
        <begin position="218"/>
        <end position="310"/>
    </location>
</feature>
<keyword evidence="3" id="KW-1185">Reference proteome</keyword>
<proteinExistence type="predicted"/>
<dbReference type="BioCyc" id="DPIE1322246:BN4_RS06295-MONOMER"/>
<gene>
    <name evidence="2" type="ordered locus">BN4_11257</name>
</gene>
<feature type="region of interest" description="Disordered" evidence="1">
    <location>
        <begin position="326"/>
        <end position="353"/>
    </location>
</feature>
<evidence type="ECO:0000313" key="3">
    <source>
        <dbReference type="Proteomes" id="UP000011724"/>
    </source>
</evidence>
<feature type="compositionally biased region" description="Low complexity" evidence="1">
    <location>
        <begin position="39"/>
        <end position="48"/>
    </location>
</feature>
<sequence>MFDFGKSLINMNSDEQKNMLDNATPGQRKSALEMGIGFKNQNQRQQPRQQKRDAYHDLDRLNTIVEKENEAHDFFGKGLAGWQKNVTGKKPSKDATNLKKQFDDYEHGILSDLPKGGKRHGALSETLPKIKDGFLKQGHRFAVDKLNERSKSVLDKGLQRIAQGALGAKDDKGVQAHDDAAFDLINKYVLSEAKFDEKDADAMYDTYLSYAGVEKAEPADAPTVADGAPEEQPAQQQNEAAAREPTEVQEAPPTKSSAEHAGEMEAEATKPDTPTKAARLIGEWEKQTGNSVKDVEEHYRQKPGAKPTWIKDDLGKTEYYEKRAQDFEERNLGKEAPTTIASMATSTSSGSTS</sequence>
<dbReference type="EMBL" id="FO203427">
    <property type="protein sequence ID" value="CCH48494.1"/>
    <property type="molecule type" value="Genomic_DNA"/>
</dbReference>
<feature type="region of interest" description="Disordered" evidence="1">
    <location>
        <begin position="13"/>
        <end position="56"/>
    </location>
</feature>
<dbReference type="AlphaFoldDB" id="M1WPP4"/>
<evidence type="ECO:0000256" key="1">
    <source>
        <dbReference type="SAM" id="MobiDB-lite"/>
    </source>
</evidence>
<reference evidence="3" key="2">
    <citation type="journal article" date="2013" name="Stand. Genomic Sci.">
        <title>Complete genome sequence of Desulfocapsa sulfexigens, a marine deltaproteobacterium specialized in disproportionating inorganic sulfur compounds.</title>
        <authorList>
            <person name="Finster K.W."/>
            <person name="Kjeldsen K.U."/>
            <person name="Kube M."/>
            <person name="Reinhardt R."/>
            <person name="Mussmann M."/>
            <person name="Amann R."/>
            <person name="Schreiber L."/>
        </authorList>
    </citation>
    <scope>NUCLEOTIDE SEQUENCE [LARGE SCALE GENOMIC DNA]</scope>
    <source>
        <strain evidence="3">DSM 10523 / SB164P1</strain>
    </source>
</reference>
<dbReference type="KEGG" id="dpi:BN4_11257"/>
<feature type="compositionally biased region" description="Low complexity" evidence="1">
    <location>
        <begin position="230"/>
        <end position="240"/>
    </location>
</feature>
<dbReference type="HOGENOM" id="CLU_784651_0_0_7"/>
<dbReference type="RefSeq" id="WP_015414542.1">
    <property type="nucleotide sequence ID" value="NC_020409.1"/>
</dbReference>
<name>M1WPP4_PSEP2</name>
<feature type="compositionally biased region" description="Low complexity" evidence="1">
    <location>
        <begin position="336"/>
        <end position="353"/>
    </location>
</feature>
<protein>
    <submittedName>
        <fullName evidence="2">Uncharacterized protein</fullName>
    </submittedName>
</protein>
<feature type="compositionally biased region" description="Basic and acidic residues" evidence="1">
    <location>
        <begin position="257"/>
        <end position="270"/>
    </location>
</feature>
<reference evidence="2 3" key="1">
    <citation type="journal article" date="2013" name="PLoS ONE">
        <title>The first genomic and proteomic characterization of a deep-sea sulfate reducer: insights into the piezophilic lifestyle of Desulfovibrio piezophilus.</title>
        <authorList>
            <person name="Pradel N."/>
            <person name="Ji B."/>
            <person name="Gimenez G."/>
            <person name="Talla E."/>
            <person name="Lenoble P."/>
            <person name="Garel M."/>
            <person name="Tamburini C."/>
            <person name="Fourquet P."/>
            <person name="Lebrun R."/>
            <person name="Bertin P."/>
            <person name="Denis Y."/>
            <person name="Pophillat M."/>
            <person name="Barbe V."/>
            <person name="Ollivier B."/>
            <person name="Dolla A."/>
        </authorList>
    </citation>
    <scope>NUCLEOTIDE SEQUENCE [LARGE SCALE GENOMIC DNA]</scope>
    <source>
        <strain evidence="3">DSM 10523 / SB164P1</strain>
    </source>
</reference>
<evidence type="ECO:0000313" key="2">
    <source>
        <dbReference type="EMBL" id="CCH48494.1"/>
    </source>
</evidence>
<organism evidence="2 3">
    <name type="scientific">Pseudodesulfovibrio piezophilus (strain DSM 21447 / JCM 15486 / C1TLV30)</name>
    <name type="common">Desulfovibrio piezophilus</name>
    <dbReference type="NCBI Taxonomy" id="1322246"/>
    <lineage>
        <taxon>Bacteria</taxon>
        <taxon>Pseudomonadati</taxon>
        <taxon>Thermodesulfobacteriota</taxon>
        <taxon>Desulfovibrionia</taxon>
        <taxon>Desulfovibrionales</taxon>
        <taxon>Desulfovibrionaceae</taxon>
    </lineage>
</organism>